<evidence type="ECO:0000256" key="5">
    <source>
        <dbReference type="HAMAP-Rule" id="MF_01547"/>
    </source>
</evidence>
<comment type="similarity">
    <text evidence="5">Belongs to the class I-like SAM-binding methyltransferase superfamily. RNA methyltransferase RlmE family.</text>
</comment>
<dbReference type="Gene3D" id="3.40.50.150">
    <property type="entry name" value="Vaccinia Virus protein VP39"/>
    <property type="match status" value="1"/>
</dbReference>
<keyword evidence="4 5" id="KW-0949">S-adenosyl-L-methionine</keyword>
<comment type="catalytic activity">
    <reaction evidence="5">
        <text>uridine(2552) in 23S rRNA + S-adenosyl-L-methionine = 2'-O-methyluridine(2552) in 23S rRNA + S-adenosyl-L-homocysteine + H(+)</text>
        <dbReference type="Rhea" id="RHEA:42720"/>
        <dbReference type="Rhea" id="RHEA-COMP:10202"/>
        <dbReference type="Rhea" id="RHEA-COMP:10203"/>
        <dbReference type="ChEBI" id="CHEBI:15378"/>
        <dbReference type="ChEBI" id="CHEBI:57856"/>
        <dbReference type="ChEBI" id="CHEBI:59789"/>
        <dbReference type="ChEBI" id="CHEBI:65315"/>
        <dbReference type="ChEBI" id="CHEBI:74478"/>
        <dbReference type="EC" id="2.1.1.166"/>
    </reaction>
</comment>
<feature type="active site" description="Proton acceptor" evidence="5 6">
    <location>
        <position position="157"/>
    </location>
</feature>
<dbReference type="PIRSF" id="PIRSF005461">
    <property type="entry name" value="23S_rRNA_mtase"/>
    <property type="match status" value="1"/>
</dbReference>
<dbReference type="InterPro" id="IPR002877">
    <property type="entry name" value="RNA_MeTrfase_FtsJ_dom"/>
</dbReference>
<dbReference type="GO" id="GO:0005737">
    <property type="term" value="C:cytoplasm"/>
    <property type="evidence" value="ECO:0007669"/>
    <property type="project" value="UniProtKB-SubCell"/>
</dbReference>
<evidence type="ECO:0000256" key="3">
    <source>
        <dbReference type="ARBA" id="ARBA00022679"/>
    </source>
</evidence>
<dbReference type="EMBL" id="LHXP01000034">
    <property type="protein sequence ID" value="KXA92984.1"/>
    <property type="molecule type" value="Genomic_DNA"/>
</dbReference>
<evidence type="ECO:0000256" key="6">
    <source>
        <dbReference type="PIRSR" id="PIRSR005461-1"/>
    </source>
</evidence>
<reference evidence="8 9" key="1">
    <citation type="journal article" date="2016" name="Sci. Rep.">
        <title>Metabolic traits of an uncultured archaeal lineage -MSBL1- from brine pools of the Red Sea.</title>
        <authorList>
            <person name="Mwirichia R."/>
            <person name="Alam I."/>
            <person name="Rashid M."/>
            <person name="Vinu M."/>
            <person name="Ba-Alawi W."/>
            <person name="Anthony Kamau A."/>
            <person name="Kamanda Ngugi D."/>
            <person name="Goker M."/>
            <person name="Klenk H.P."/>
            <person name="Bajic V."/>
            <person name="Stingl U."/>
        </authorList>
    </citation>
    <scope>NUCLEOTIDE SEQUENCE [LARGE SCALE GENOMIC DNA]</scope>
    <source>
        <strain evidence="8">SCGC-AAA259E22</strain>
    </source>
</reference>
<dbReference type="InterPro" id="IPR015507">
    <property type="entry name" value="rRNA-MeTfrase_E"/>
</dbReference>
<feature type="binding site" evidence="5">
    <location>
        <position position="57"/>
    </location>
    <ligand>
        <name>S-adenosyl-L-methionine</name>
        <dbReference type="ChEBI" id="CHEBI:59789"/>
    </ligand>
</feature>
<evidence type="ECO:0000256" key="1">
    <source>
        <dbReference type="ARBA" id="ARBA00022552"/>
    </source>
</evidence>
<dbReference type="Proteomes" id="UP000070657">
    <property type="component" value="Unassembled WGS sequence"/>
</dbReference>
<dbReference type="PANTHER" id="PTHR10920:SF13">
    <property type="entry name" value="PRE-RRNA 2'-O-RIBOSE RNA METHYLTRANSFERASE FTSJ3"/>
    <property type="match status" value="1"/>
</dbReference>
<evidence type="ECO:0000256" key="2">
    <source>
        <dbReference type="ARBA" id="ARBA00022603"/>
    </source>
</evidence>
<dbReference type="InterPro" id="IPR050082">
    <property type="entry name" value="RNA_methyltr_RlmE"/>
</dbReference>
<comment type="caution">
    <text evidence="8">The sequence shown here is derived from an EMBL/GenBank/DDBJ whole genome shotgun (WGS) entry which is preliminary data.</text>
</comment>
<keyword evidence="9" id="KW-1185">Reference proteome</keyword>
<protein>
    <recommendedName>
        <fullName evidence="5">Ribosomal RNA large subunit methyltransferase E</fullName>
        <ecNumber evidence="5">2.1.1.166</ecNumber>
    </recommendedName>
    <alternativeName>
        <fullName evidence="5">23S rRNA Um2552 methyltransferase</fullName>
    </alternativeName>
    <alternativeName>
        <fullName evidence="5">rRNA (uridine-2'-O-)-methyltransferase</fullName>
    </alternativeName>
</protein>
<keyword evidence="1 5" id="KW-0698">rRNA processing</keyword>
<keyword evidence="5" id="KW-0963">Cytoplasm</keyword>
<dbReference type="AlphaFoldDB" id="A0A133UFP9"/>
<comment type="subcellular location">
    <subcellularLocation>
        <location evidence="5">Cytoplasm</location>
    </subcellularLocation>
</comment>
<feature type="domain" description="Ribosomal RNA methyltransferase FtsJ" evidence="7">
    <location>
        <begin position="23"/>
        <end position="200"/>
    </location>
</feature>
<sequence>MGKDWQKKRKNDHFYKKAKKKGYRSRAAYKLRQLDKKYRILKSGDTVIDLGAAPGGWLQVAREKVGENGFVLGVDLEEIEDLGYRNVSTIQCDITDPETVEIIEEKLYNPPDVILSDASPDISGVWDVDHARSIDLARSVFSLAEKLLKPGGNILIKVFQGEFFPEFLKDTGELFEFHKSSKPKASRNESAEIYIIGKGFKPN</sequence>
<dbReference type="GO" id="GO:0008650">
    <property type="term" value="F:rRNA (uridine-2'-O-)-methyltransferase activity"/>
    <property type="evidence" value="ECO:0007669"/>
    <property type="project" value="UniProtKB-UniRule"/>
</dbReference>
<organism evidence="8 9">
    <name type="scientific">candidate division MSBL1 archaeon SCGC-AAA259E22</name>
    <dbReference type="NCBI Taxonomy" id="1698265"/>
    <lineage>
        <taxon>Archaea</taxon>
        <taxon>Methanobacteriati</taxon>
        <taxon>Methanobacteriota</taxon>
        <taxon>candidate division MSBL1</taxon>
    </lineage>
</organism>
<comment type="function">
    <text evidence="5">Specifically methylates the uridine in position 2552 of 23S rRNA at the 2'-O position of the ribose in the fully assembled 50S ribosomal subunit.</text>
</comment>
<dbReference type="InterPro" id="IPR029063">
    <property type="entry name" value="SAM-dependent_MTases_sf"/>
</dbReference>
<feature type="binding site" evidence="5">
    <location>
        <position position="55"/>
    </location>
    <ligand>
        <name>S-adenosyl-L-methionine</name>
        <dbReference type="ChEBI" id="CHEBI:59789"/>
    </ligand>
</feature>
<evidence type="ECO:0000256" key="4">
    <source>
        <dbReference type="ARBA" id="ARBA00022691"/>
    </source>
</evidence>
<feature type="binding site" evidence="5">
    <location>
        <position position="93"/>
    </location>
    <ligand>
        <name>S-adenosyl-L-methionine</name>
        <dbReference type="ChEBI" id="CHEBI:59789"/>
    </ligand>
</feature>
<name>A0A133UFP9_9EURY</name>
<dbReference type="PANTHER" id="PTHR10920">
    <property type="entry name" value="RIBOSOMAL RNA METHYLTRANSFERASE"/>
    <property type="match status" value="1"/>
</dbReference>
<dbReference type="PATRIC" id="fig|1698265.3.peg.593"/>
<feature type="binding site" evidence="5">
    <location>
        <position position="75"/>
    </location>
    <ligand>
        <name>S-adenosyl-L-methionine</name>
        <dbReference type="ChEBI" id="CHEBI:59789"/>
    </ligand>
</feature>
<feature type="binding site" evidence="5">
    <location>
        <position position="117"/>
    </location>
    <ligand>
        <name>S-adenosyl-L-methionine</name>
        <dbReference type="ChEBI" id="CHEBI:59789"/>
    </ligand>
</feature>
<evidence type="ECO:0000313" key="8">
    <source>
        <dbReference type="EMBL" id="KXA92984.1"/>
    </source>
</evidence>
<dbReference type="HAMAP" id="MF_01547">
    <property type="entry name" value="RNA_methyltr_E"/>
    <property type="match status" value="1"/>
</dbReference>
<keyword evidence="3 5" id="KW-0808">Transferase</keyword>
<accession>A0A133UFP9</accession>
<dbReference type="SUPFAM" id="SSF53335">
    <property type="entry name" value="S-adenosyl-L-methionine-dependent methyltransferases"/>
    <property type="match status" value="1"/>
</dbReference>
<evidence type="ECO:0000259" key="7">
    <source>
        <dbReference type="Pfam" id="PF01728"/>
    </source>
</evidence>
<dbReference type="Pfam" id="PF01728">
    <property type="entry name" value="FtsJ"/>
    <property type="match status" value="1"/>
</dbReference>
<evidence type="ECO:0000313" key="9">
    <source>
        <dbReference type="Proteomes" id="UP000070657"/>
    </source>
</evidence>
<proteinExistence type="inferred from homology"/>
<gene>
    <name evidence="8" type="primary">rrmJ</name>
    <name evidence="5" type="synonym">rlmE</name>
    <name evidence="8" type="ORF">AKJ66_03075</name>
</gene>
<keyword evidence="2 5" id="KW-0489">Methyltransferase</keyword>
<dbReference type="EC" id="2.1.1.166" evidence="5"/>